<accession>A0ABV3X787</accession>
<evidence type="ECO:0000313" key="1">
    <source>
        <dbReference type="EMBL" id="MEX5285343.1"/>
    </source>
</evidence>
<dbReference type="EMBL" id="JARVLH010000003">
    <property type="protein sequence ID" value="MEX5285343.1"/>
    <property type="molecule type" value="Genomic_DNA"/>
</dbReference>
<comment type="caution">
    <text evidence="1">The sequence shown here is derived from an EMBL/GenBank/DDBJ whole genome shotgun (WGS) entry which is preliminary data.</text>
</comment>
<protein>
    <submittedName>
        <fullName evidence="1">Uncharacterized protein</fullName>
    </submittedName>
</protein>
<dbReference type="RefSeq" id="WP_368847069.1">
    <property type="nucleotide sequence ID" value="NZ_CP194411.1"/>
</dbReference>
<organism evidence="1 2">
    <name type="scientific">Selenomonas sputigena</name>
    <dbReference type="NCBI Taxonomy" id="69823"/>
    <lineage>
        <taxon>Bacteria</taxon>
        <taxon>Bacillati</taxon>
        <taxon>Bacillota</taxon>
        <taxon>Negativicutes</taxon>
        <taxon>Selenomonadales</taxon>
        <taxon>Selenomonadaceae</taxon>
        <taxon>Selenomonas</taxon>
    </lineage>
</organism>
<gene>
    <name evidence="1" type="ORF">QCO44_06790</name>
</gene>
<keyword evidence="2" id="KW-1185">Reference proteome</keyword>
<sequence length="74" mass="7864">MNGVQGLMDALRKGVKDTKERQEGKAQRGVIQGGRVRIGSRSYSFKAVVDCSTEEGALVWVQISKGGTAIILGA</sequence>
<evidence type="ECO:0000313" key="2">
    <source>
        <dbReference type="Proteomes" id="UP001559623"/>
    </source>
</evidence>
<reference evidence="1 2" key="1">
    <citation type="submission" date="2023-04" db="EMBL/GenBank/DDBJ databases">
        <title>Genome Sequence of Selenomonas sputigena ATCC 33150.</title>
        <authorList>
            <person name="Miller D.P."/>
            <person name="Anvari S."/>
            <person name="Polson S.W."/>
            <person name="Macdonald M."/>
            <person name="Mcdowell J.V."/>
        </authorList>
    </citation>
    <scope>NUCLEOTIDE SEQUENCE [LARGE SCALE GENOMIC DNA]</scope>
    <source>
        <strain evidence="1 2">ATCC 33150</strain>
    </source>
</reference>
<dbReference type="Proteomes" id="UP001559623">
    <property type="component" value="Unassembled WGS sequence"/>
</dbReference>
<proteinExistence type="predicted"/>
<name>A0ABV3X787_9FIRM</name>